<accession>A0A0S6UDD7</accession>
<protein>
    <recommendedName>
        <fullName evidence="2">CRISPR type III-associated protein domain-containing protein</fullName>
    </recommendedName>
</protein>
<dbReference type="PANTHER" id="PTHR36700">
    <property type="entry name" value="CRISPR SYSTEM CMR SUBUNIT CMR4"/>
    <property type="match status" value="1"/>
</dbReference>
<dbReference type="InterPro" id="IPR013410">
    <property type="entry name" value="CRISPR-assoc_RAMP_Cmr4"/>
</dbReference>
<dbReference type="Pfam" id="PF03787">
    <property type="entry name" value="RAMPs"/>
    <property type="match status" value="1"/>
</dbReference>
<name>A0A0S6UDD7_NEOTH</name>
<proteinExistence type="predicted"/>
<sequence>MFKLARPFFIQVETPLHAGYGSDLGVVDLPIQRERHTGIPKVESSSLKGCIREAFTGTERMKDNSLPAALVKAFPGLTEKGKYKEAVNLAFGPEEGDLHAGALGFTDARLLLFPIRAMRGVFAWVTCPAVIYRFIQELNMAGVKQKPPQPAARTVPQNCGLLVDNERLILEEYTLEVKHDAACTALADWLAGHIFPAGGYDYWQEKMKRNLVVLEDDDFRDFVDLSTEVITRTRIDSITGTVKEGALFTEEYLPQESVLYSLALAAPVFNENKGIFGEGEKAVLSFWQQGMPEFLQLGANATIGKGIVRIKVLEED</sequence>
<dbReference type="Proteomes" id="UP000063718">
    <property type="component" value="Unassembled WGS sequence"/>
</dbReference>
<dbReference type="EMBL" id="DF238840">
    <property type="protein sequence ID" value="GAF26189.1"/>
    <property type="molecule type" value="Genomic_DNA"/>
</dbReference>
<dbReference type="AlphaFoldDB" id="A0A0S6UDD7"/>
<evidence type="ECO:0000313" key="3">
    <source>
        <dbReference type="EMBL" id="GAF26189.1"/>
    </source>
</evidence>
<dbReference type="RefSeq" id="WP_025773898.1">
    <property type="nucleotide sequence ID" value="NZ_DF238840.1"/>
</dbReference>
<feature type="domain" description="CRISPR type III-associated protein" evidence="2">
    <location>
        <begin position="10"/>
        <end position="309"/>
    </location>
</feature>
<evidence type="ECO:0000256" key="1">
    <source>
        <dbReference type="ARBA" id="ARBA00023118"/>
    </source>
</evidence>
<keyword evidence="1" id="KW-0051">Antiviral defense</keyword>
<dbReference type="GO" id="GO:0051607">
    <property type="term" value="P:defense response to virus"/>
    <property type="evidence" value="ECO:0007669"/>
    <property type="project" value="UniProtKB-KW"/>
</dbReference>
<evidence type="ECO:0000259" key="2">
    <source>
        <dbReference type="Pfam" id="PF03787"/>
    </source>
</evidence>
<gene>
    <name evidence="3" type="ORF">MTY_1528</name>
</gene>
<reference evidence="3" key="1">
    <citation type="journal article" date="2014" name="Gene">
        <title>Genome-guided analysis of transformation efficiency and carbon dioxide assimilation by Moorella thermoacetica Y72.</title>
        <authorList>
            <person name="Tsukahara K."/>
            <person name="Kita A."/>
            <person name="Nakashimada Y."/>
            <person name="Hoshino T."/>
            <person name="Murakami K."/>
        </authorList>
    </citation>
    <scope>NUCLEOTIDE SEQUENCE [LARGE SCALE GENOMIC DNA]</scope>
    <source>
        <strain evidence="3">Y72</strain>
    </source>
</reference>
<dbReference type="InterPro" id="IPR005537">
    <property type="entry name" value="RAMP_III_fam"/>
</dbReference>
<organism evidence="3">
    <name type="scientific">Moorella thermoacetica Y72</name>
    <dbReference type="NCBI Taxonomy" id="1325331"/>
    <lineage>
        <taxon>Bacteria</taxon>
        <taxon>Bacillati</taxon>
        <taxon>Bacillota</taxon>
        <taxon>Clostridia</taxon>
        <taxon>Neomoorellales</taxon>
        <taxon>Neomoorellaceae</taxon>
        <taxon>Neomoorella</taxon>
    </lineage>
</organism>
<dbReference type="NCBIfam" id="TIGR02580">
    <property type="entry name" value="cas_RAMP_Cmr4"/>
    <property type="match status" value="1"/>
</dbReference>
<dbReference type="PANTHER" id="PTHR36700:SF1">
    <property type="entry name" value="CRISPR SYSTEM CMR SUBUNIT CMR4"/>
    <property type="match status" value="1"/>
</dbReference>